<dbReference type="Proteomes" id="UP000031838">
    <property type="component" value="Chromosome 2"/>
</dbReference>
<proteinExistence type="inferred from homology"/>
<reference evidence="8" key="1">
    <citation type="submission" date="2011-03" db="EMBL/GenBank/DDBJ databases">
        <authorList>
            <person name="Voget S."/>
            <person name="Streit W.R."/>
            <person name="Jaeger K.E."/>
            <person name="Daniel R."/>
        </authorList>
    </citation>
    <scope>NUCLEOTIDE SEQUENCE [LARGE SCALE GENOMIC DNA]</scope>
    <source>
        <strain evidence="8">PG1</strain>
    </source>
</reference>
<protein>
    <submittedName>
        <fullName evidence="7">Transcriptional regulator LysR family</fullName>
    </submittedName>
</protein>
<evidence type="ECO:0000256" key="4">
    <source>
        <dbReference type="ARBA" id="ARBA00023159"/>
    </source>
</evidence>
<name>A0A0B6SDW4_BURPL</name>
<dbReference type="GO" id="GO:0003677">
    <property type="term" value="F:DNA binding"/>
    <property type="evidence" value="ECO:0007669"/>
    <property type="project" value="UniProtKB-KW"/>
</dbReference>
<feature type="domain" description="HTH lysR-type" evidence="6">
    <location>
        <begin position="2"/>
        <end position="59"/>
    </location>
</feature>
<organism evidence="7 8">
    <name type="scientific">Burkholderia plantarii</name>
    <dbReference type="NCBI Taxonomy" id="41899"/>
    <lineage>
        <taxon>Bacteria</taxon>
        <taxon>Pseudomonadati</taxon>
        <taxon>Pseudomonadota</taxon>
        <taxon>Betaproteobacteria</taxon>
        <taxon>Burkholderiales</taxon>
        <taxon>Burkholderiaceae</taxon>
        <taxon>Burkholderia</taxon>
    </lineage>
</organism>
<dbReference type="InterPro" id="IPR036390">
    <property type="entry name" value="WH_DNA-bd_sf"/>
</dbReference>
<dbReference type="KEGG" id="bgp:BGL_2c23500"/>
<dbReference type="Gene3D" id="1.10.10.10">
    <property type="entry name" value="Winged helix-like DNA-binding domain superfamily/Winged helix DNA-binding domain"/>
    <property type="match status" value="1"/>
</dbReference>
<dbReference type="InterPro" id="IPR036388">
    <property type="entry name" value="WH-like_DNA-bd_sf"/>
</dbReference>
<dbReference type="Pfam" id="PF03466">
    <property type="entry name" value="LysR_substrate"/>
    <property type="match status" value="1"/>
</dbReference>
<dbReference type="HOGENOM" id="CLU_039613_9_0_4"/>
<dbReference type="GO" id="GO:2000142">
    <property type="term" value="P:regulation of DNA-templated transcription initiation"/>
    <property type="evidence" value="ECO:0007669"/>
    <property type="project" value="TreeGrafter"/>
</dbReference>
<dbReference type="EMBL" id="CP002581">
    <property type="protein sequence ID" value="AJK50406.1"/>
    <property type="molecule type" value="Genomic_DNA"/>
</dbReference>
<gene>
    <name evidence="7" type="ORF">BGL_2c23500</name>
</gene>
<evidence type="ECO:0000313" key="8">
    <source>
        <dbReference type="Proteomes" id="UP000031838"/>
    </source>
</evidence>
<dbReference type="SUPFAM" id="SSF46785">
    <property type="entry name" value="Winged helix' DNA-binding domain"/>
    <property type="match status" value="1"/>
</dbReference>
<evidence type="ECO:0000256" key="2">
    <source>
        <dbReference type="ARBA" id="ARBA00023015"/>
    </source>
</evidence>
<dbReference type="SUPFAM" id="SSF53850">
    <property type="entry name" value="Periplasmic binding protein-like II"/>
    <property type="match status" value="1"/>
</dbReference>
<keyword evidence="2" id="KW-0805">Transcription regulation</keyword>
<evidence type="ECO:0000256" key="1">
    <source>
        <dbReference type="ARBA" id="ARBA00009437"/>
    </source>
</evidence>
<keyword evidence="5" id="KW-0804">Transcription</keyword>
<evidence type="ECO:0000313" key="7">
    <source>
        <dbReference type="EMBL" id="AJK50406.1"/>
    </source>
</evidence>
<dbReference type="PROSITE" id="PS50931">
    <property type="entry name" value="HTH_LYSR"/>
    <property type="match status" value="1"/>
</dbReference>
<accession>A0A0B6SDW4</accession>
<comment type="similarity">
    <text evidence="1">Belongs to the LysR transcriptional regulatory family.</text>
</comment>
<dbReference type="KEGG" id="bpla:bpln_2g23780"/>
<dbReference type="PANTHER" id="PTHR30293">
    <property type="entry name" value="TRANSCRIPTIONAL REGULATORY PROTEIN NAC-RELATED"/>
    <property type="match status" value="1"/>
</dbReference>
<dbReference type="InterPro" id="IPR005119">
    <property type="entry name" value="LysR_subst-bd"/>
</dbReference>
<sequence length="292" mass="31107">MLNFRHLYYYWVVVQEGGFARAAGRLGMAVQTISAQVRELERSLGHALLKPAGRGVTMTEAGQAAFARADEMFRIGARIADDVRAAAGGELARFAIGLTDGVSKLAAHAVLAPALDTPSLRLLCHEGELDALLAELALHRLDLVLASQPAPPHPTLRLTSERLAASAVDWYGPASIVSAAARERFPGNLATLPVLLPTAQSPLRAQLERGFEALGVRPRIVGEFEDSALMAVFGARGLGVFPLAEAGAGDAALLRGLRRLGRAPGVVDEIYAIRSRRGEHHPLAEKLRRASA</sequence>
<reference evidence="7 8" key="2">
    <citation type="journal article" date="2016" name="Appl. Microbiol. Biotechnol.">
        <title>Mutations improving production and secretion of extracellular lipase by Burkholderia glumae PG1.</title>
        <authorList>
            <person name="Knapp A."/>
            <person name="Voget S."/>
            <person name="Gao R."/>
            <person name="Zaburannyi N."/>
            <person name="Krysciak D."/>
            <person name="Breuer M."/>
            <person name="Hauer B."/>
            <person name="Streit W.R."/>
            <person name="Muller R."/>
            <person name="Daniel R."/>
            <person name="Jaeger K.E."/>
        </authorList>
    </citation>
    <scope>NUCLEOTIDE SEQUENCE [LARGE SCALE GENOMIC DNA]</scope>
    <source>
        <strain evidence="7 8">PG1</strain>
    </source>
</reference>
<evidence type="ECO:0000259" key="6">
    <source>
        <dbReference type="PROSITE" id="PS50931"/>
    </source>
</evidence>
<keyword evidence="4" id="KW-0010">Activator</keyword>
<keyword evidence="3" id="KW-0238">DNA-binding</keyword>
<dbReference type="InterPro" id="IPR000847">
    <property type="entry name" value="LysR_HTH_N"/>
</dbReference>
<evidence type="ECO:0000256" key="5">
    <source>
        <dbReference type="ARBA" id="ARBA00023163"/>
    </source>
</evidence>
<dbReference type="Gene3D" id="3.40.190.290">
    <property type="match status" value="1"/>
</dbReference>
<dbReference type="PANTHER" id="PTHR30293:SF2">
    <property type="entry name" value="TRANSCRIPTIONAL ACTIVATOR PROTEIN NHAR"/>
    <property type="match status" value="1"/>
</dbReference>
<evidence type="ECO:0000256" key="3">
    <source>
        <dbReference type="ARBA" id="ARBA00023125"/>
    </source>
</evidence>
<dbReference type="Pfam" id="PF00126">
    <property type="entry name" value="HTH_1"/>
    <property type="match status" value="1"/>
</dbReference>
<dbReference type="AlphaFoldDB" id="A0A0B6SDW4"/>
<keyword evidence="8" id="KW-1185">Reference proteome</keyword>
<dbReference type="GO" id="GO:0003700">
    <property type="term" value="F:DNA-binding transcription factor activity"/>
    <property type="evidence" value="ECO:0007669"/>
    <property type="project" value="InterPro"/>
</dbReference>
<dbReference type="RefSeq" id="WP_042628695.1">
    <property type="nucleotide sequence ID" value="NZ_BSTO01000033.1"/>
</dbReference>